<evidence type="ECO:0000313" key="3">
    <source>
        <dbReference type="Proteomes" id="UP001230207"/>
    </source>
</evidence>
<sequence>MQDPNKSPAVQSLKIEQEAQRERASEGNLEIGIEDTFPASDPVAATQAAVSTGRIDAEEANRVRQQPEGNEEFPLVEQALRSTEAEYRCDEEVTNGRDRLRALRRDANHLAETASEMAAGATSLAKSEVRSLLQDVETKIRDRPISAIAIVAGLAFVFGATR</sequence>
<reference evidence="2 3" key="1">
    <citation type="submission" date="2023-07" db="EMBL/GenBank/DDBJ databases">
        <title>Genomic Encyclopedia of Type Strains, Phase IV (KMG-IV): sequencing the most valuable type-strain genomes for metagenomic binning, comparative biology and taxonomic classification.</title>
        <authorList>
            <person name="Goeker M."/>
        </authorList>
    </citation>
    <scope>NUCLEOTIDE SEQUENCE [LARGE SCALE GENOMIC DNA]</scope>
    <source>
        <strain evidence="2 3">DSM 1112</strain>
    </source>
</reference>
<protein>
    <submittedName>
        <fullName evidence="2">ElaB/YqjD/DUF883 family membrane-anchored ribosome-binding protein</fullName>
    </submittedName>
</protein>
<keyword evidence="3" id="KW-1185">Reference proteome</keyword>
<feature type="compositionally biased region" description="Polar residues" evidence="1">
    <location>
        <begin position="1"/>
        <end position="10"/>
    </location>
</feature>
<organism evidence="2 3">
    <name type="scientific">Pararhizobium capsulatum DSM 1112</name>
    <dbReference type="NCBI Taxonomy" id="1121113"/>
    <lineage>
        <taxon>Bacteria</taxon>
        <taxon>Pseudomonadati</taxon>
        <taxon>Pseudomonadota</taxon>
        <taxon>Alphaproteobacteria</taxon>
        <taxon>Hyphomicrobiales</taxon>
        <taxon>Rhizobiaceae</taxon>
        <taxon>Rhizobium/Agrobacterium group</taxon>
        <taxon>Pararhizobium</taxon>
    </lineage>
</organism>
<comment type="caution">
    <text evidence="2">The sequence shown here is derived from an EMBL/GenBank/DDBJ whole genome shotgun (WGS) entry which is preliminary data.</text>
</comment>
<name>A0ABU0BZA9_9HYPH</name>
<proteinExistence type="predicted"/>
<feature type="region of interest" description="Disordered" evidence="1">
    <location>
        <begin position="1"/>
        <end position="72"/>
    </location>
</feature>
<dbReference type="EMBL" id="JAUSVF010000003">
    <property type="protein sequence ID" value="MDQ0323579.1"/>
    <property type="molecule type" value="Genomic_DNA"/>
</dbReference>
<accession>A0ABU0BZA9</accession>
<gene>
    <name evidence="2" type="ORF">QO002_005785</name>
</gene>
<evidence type="ECO:0000256" key="1">
    <source>
        <dbReference type="SAM" id="MobiDB-lite"/>
    </source>
</evidence>
<feature type="compositionally biased region" description="Basic and acidic residues" evidence="1">
    <location>
        <begin position="15"/>
        <end position="25"/>
    </location>
</feature>
<dbReference type="RefSeq" id="WP_307236184.1">
    <property type="nucleotide sequence ID" value="NZ_JAUSVF010000003.1"/>
</dbReference>
<dbReference type="Proteomes" id="UP001230207">
    <property type="component" value="Unassembled WGS sequence"/>
</dbReference>
<evidence type="ECO:0000313" key="2">
    <source>
        <dbReference type="EMBL" id="MDQ0323579.1"/>
    </source>
</evidence>